<keyword evidence="1" id="KW-0472">Membrane</keyword>
<keyword evidence="3" id="KW-1185">Reference proteome</keyword>
<gene>
    <name evidence="2" type="ORF">K470DRAFT_26692</name>
</gene>
<dbReference type="Proteomes" id="UP000799421">
    <property type="component" value="Unassembled WGS sequence"/>
</dbReference>
<organism evidence="2 3">
    <name type="scientific">Piedraia hortae CBS 480.64</name>
    <dbReference type="NCBI Taxonomy" id="1314780"/>
    <lineage>
        <taxon>Eukaryota</taxon>
        <taxon>Fungi</taxon>
        <taxon>Dikarya</taxon>
        <taxon>Ascomycota</taxon>
        <taxon>Pezizomycotina</taxon>
        <taxon>Dothideomycetes</taxon>
        <taxon>Dothideomycetidae</taxon>
        <taxon>Capnodiales</taxon>
        <taxon>Piedraiaceae</taxon>
        <taxon>Piedraia</taxon>
    </lineage>
</organism>
<evidence type="ECO:0000313" key="3">
    <source>
        <dbReference type="Proteomes" id="UP000799421"/>
    </source>
</evidence>
<reference evidence="2" key="1">
    <citation type="journal article" date="2020" name="Stud. Mycol.">
        <title>101 Dothideomycetes genomes: a test case for predicting lifestyles and emergence of pathogens.</title>
        <authorList>
            <person name="Haridas S."/>
            <person name="Albert R."/>
            <person name="Binder M."/>
            <person name="Bloem J."/>
            <person name="Labutti K."/>
            <person name="Salamov A."/>
            <person name="Andreopoulos B."/>
            <person name="Baker S."/>
            <person name="Barry K."/>
            <person name="Bills G."/>
            <person name="Bluhm B."/>
            <person name="Cannon C."/>
            <person name="Castanera R."/>
            <person name="Culley D."/>
            <person name="Daum C."/>
            <person name="Ezra D."/>
            <person name="Gonzalez J."/>
            <person name="Henrissat B."/>
            <person name="Kuo A."/>
            <person name="Liang C."/>
            <person name="Lipzen A."/>
            <person name="Lutzoni F."/>
            <person name="Magnuson J."/>
            <person name="Mondo S."/>
            <person name="Nolan M."/>
            <person name="Ohm R."/>
            <person name="Pangilinan J."/>
            <person name="Park H.-J."/>
            <person name="Ramirez L."/>
            <person name="Alfaro M."/>
            <person name="Sun H."/>
            <person name="Tritt A."/>
            <person name="Yoshinaga Y."/>
            <person name="Zwiers L.-H."/>
            <person name="Turgeon B."/>
            <person name="Goodwin S."/>
            <person name="Spatafora J."/>
            <person name="Crous P."/>
            <person name="Grigoriev I."/>
        </authorList>
    </citation>
    <scope>NUCLEOTIDE SEQUENCE</scope>
    <source>
        <strain evidence="2">CBS 480.64</strain>
    </source>
</reference>
<sequence length="436" mass="48363">MSTSAMPSTVSSGERRHHWVPAILLLLYLVFSITLYSICNQQALRVVWFVYLTISTLVTACMAFEAYDGNTLINDARKSLNNVAESAREAAKDNCLPSMHLIFDTNNASFAQNVAKSIDYPFDRLFITSLCQSGDFTAGGRTTYLTCTAQEVPERVAFCLNQNVPASDCQITAVFAGDQLPHPYAPRLAGQRMLQNENLDMIQGRSLLTSPGRTSVVSLLSILRQDMMHALLLPGRTLTWNVKVPYGTNAYWKTEALRKAAIGKDLSWTPVSEHINAIWDLSIISFSRCALSWGSLGSAMIYDAQQATLASLRYTKLVFSKRRPIKSRIGILYMLMLLQITAHAVLQFFCMALCMLIVHAPTSLASFTHMIHWPAAATKWFIVIGLVSMICTAVMTYRVRSEAVPLWAGVLFLIALPWLMLLQAAADVFAQLALVS</sequence>
<dbReference type="OrthoDB" id="72851at2759"/>
<dbReference type="AlphaFoldDB" id="A0A6A7C3B8"/>
<dbReference type="EMBL" id="MU005969">
    <property type="protein sequence ID" value="KAF2861980.1"/>
    <property type="molecule type" value="Genomic_DNA"/>
</dbReference>
<evidence type="ECO:0000313" key="2">
    <source>
        <dbReference type="EMBL" id="KAF2861980.1"/>
    </source>
</evidence>
<feature type="transmembrane region" description="Helical" evidence="1">
    <location>
        <begin position="20"/>
        <end position="38"/>
    </location>
</feature>
<keyword evidence="1" id="KW-0812">Transmembrane</keyword>
<accession>A0A6A7C3B8</accession>
<evidence type="ECO:0000256" key="1">
    <source>
        <dbReference type="SAM" id="Phobius"/>
    </source>
</evidence>
<feature type="transmembrane region" description="Helical" evidence="1">
    <location>
        <begin position="380"/>
        <end position="399"/>
    </location>
</feature>
<keyword evidence="1" id="KW-1133">Transmembrane helix</keyword>
<feature type="transmembrane region" description="Helical" evidence="1">
    <location>
        <begin position="406"/>
        <end position="426"/>
    </location>
</feature>
<protein>
    <recommendedName>
        <fullName evidence="4">Glycosyltransferase family 2 protein</fullName>
    </recommendedName>
</protein>
<feature type="transmembrane region" description="Helical" evidence="1">
    <location>
        <begin position="44"/>
        <end position="67"/>
    </location>
</feature>
<proteinExistence type="predicted"/>
<feature type="transmembrane region" description="Helical" evidence="1">
    <location>
        <begin position="331"/>
        <end position="360"/>
    </location>
</feature>
<name>A0A6A7C3B8_9PEZI</name>
<evidence type="ECO:0008006" key="4">
    <source>
        <dbReference type="Google" id="ProtNLM"/>
    </source>
</evidence>